<dbReference type="Proteomes" id="UP001596223">
    <property type="component" value="Unassembled WGS sequence"/>
</dbReference>
<feature type="domain" description="DUF218" evidence="1">
    <location>
        <begin position="39"/>
        <end position="154"/>
    </location>
</feature>
<evidence type="ECO:0000259" key="1">
    <source>
        <dbReference type="Pfam" id="PF02698"/>
    </source>
</evidence>
<sequence length="196" mass="21897">MRKRTRLTLAAGLSVLLWGEWTNWRASRDGVGTGMPGSEAVVVLGYRDAGPRANAMNRWRVRAGLRSIDPTAPRTRLVLSGGACAGPIPEAALMARYATEERGYTGELVLEESSRSTWENIAFAMPFLKDVDRIKIVSLPTHAESARRFLAEQSPELAERLVRARDYRFGEWLPLKPVFALYSVAKAVRRARARTR</sequence>
<organism evidence="2 3">
    <name type="scientific">Nocardia lasii</name>
    <dbReference type="NCBI Taxonomy" id="1616107"/>
    <lineage>
        <taxon>Bacteria</taxon>
        <taxon>Bacillati</taxon>
        <taxon>Actinomycetota</taxon>
        <taxon>Actinomycetes</taxon>
        <taxon>Mycobacteriales</taxon>
        <taxon>Nocardiaceae</taxon>
        <taxon>Nocardia</taxon>
    </lineage>
</organism>
<dbReference type="InterPro" id="IPR051599">
    <property type="entry name" value="Cell_Envelope_Assoc"/>
</dbReference>
<dbReference type="RefSeq" id="WP_378600893.1">
    <property type="nucleotide sequence ID" value="NZ_JBHSQN010000002.1"/>
</dbReference>
<dbReference type="Gene3D" id="3.40.50.620">
    <property type="entry name" value="HUPs"/>
    <property type="match status" value="1"/>
</dbReference>
<dbReference type="EMBL" id="JBHSQN010000002">
    <property type="protein sequence ID" value="MFC6010669.1"/>
    <property type="molecule type" value="Genomic_DNA"/>
</dbReference>
<dbReference type="InterPro" id="IPR003848">
    <property type="entry name" value="DUF218"/>
</dbReference>
<dbReference type="PANTHER" id="PTHR30336:SF20">
    <property type="entry name" value="DUF218 DOMAIN-CONTAINING PROTEIN"/>
    <property type="match status" value="1"/>
</dbReference>
<dbReference type="CDD" id="cd06259">
    <property type="entry name" value="YdcF-like"/>
    <property type="match status" value="1"/>
</dbReference>
<evidence type="ECO:0000313" key="2">
    <source>
        <dbReference type="EMBL" id="MFC6010669.1"/>
    </source>
</evidence>
<name>A0ABW1JNJ3_9NOCA</name>
<protein>
    <submittedName>
        <fullName evidence="2">YdcF family protein</fullName>
    </submittedName>
</protein>
<gene>
    <name evidence="2" type="ORF">ACFP3H_06360</name>
</gene>
<accession>A0ABW1JNJ3</accession>
<dbReference type="Pfam" id="PF02698">
    <property type="entry name" value="DUF218"/>
    <property type="match status" value="1"/>
</dbReference>
<comment type="caution">
    <text evidence="2">The sequence shown here is derived from an EMBL/GenBank/DDBJ whole genome shotgun (WGS) entry which is preliminary data.</text>
</comment>
<keyword evidence="3" id="KW-1185">Reference proteome</keyword>
<proteinExistence type="predicted"/>
<reference evidence="3" key="1">
    <citation type="journal article" date="2019" name="Int. J. Syst. Evol. Microbiol.">
        <title>The Global Catalogue of Microorganisms (GCM) 10K type strain sequencing project: providing services to taxonomists for standard genome sequencing and annotation.</title>
        <authorList>
            <consortium name="The Broad Institute Genomics Platform"/>
            <consortium name="The Broad Institute Genome Sequencing Center for Infectious Disease"/>
            <person name="Wu L."/>
            <person name="Ma J."/>
        </authorList>
    </citation>
    <scope>NUCLEOTIDE SEQUENCE [LARGE SCALE GENOMIC DNA]</scope>
    <source>
        <strain evidence="3">CCUG 36956</strain>
    </source>
</reference>
<evidence type="ECO:0000313" key="3">
    <source>
        <dbReference type="Proteomes" id="UP001596223"/>
    </source>
</evidence>
<dbReference type="InterPro" id="IPR014729">
    <property type="entry name" value="Rossmann-like_a/b/a_fold"/>
</dbReference>
<dbReference type="PANTHER" id="PTHR30336">
    <property type="entry name" value="INNER MEMBRANE PROTEIN, PROBABLE PERMEASE"/>
    <property type="match status" value="1"/>
</dbReference>